<sequence>MPRIPHNSVTTGDVSAVGSDPAHPRPRAAAQGRRRKRGAVVALGTLALTSGVAVAVDITAGSAASVSVGRLAITLTAHDGFKLDTCSNDHSSYSDHNDSNNGSTTNGSSQDTNNSSIVSSNLQDSGSNPTVTSNSNDQPNSNQDYIFIDDMPVTQIVDEYSISSIDQNNVNNRYEGLDNFTNSYTIMENIPNTFDDNFGSFAEDMNRPRYPFGRVSDSDPELPSPFPSELSPGEDVDGSKLAEYIVLNDGEYVLRPGFLSSYPRVQSIDDWSPMYREAVIQQWHRAQAVQQGAGGGNVYPPTPGIRYDDATSDSDDEYSGSYEDSSTFDDDSNNSDE</sequence>
<feature type="region of interest" description="Disordered" evidence="1">
    <location>
        <begin position="291"/>
        <end position="337"/>
    </location>
</feature>
<gene>
    <name evidence="2" type="ORF">LAUMK42_04090</name>
</gene>
<feature type="region of interest" description="Disordered" evidence="1">
    <location>
        <begin position="1"/>
        <end position="37"/>
    </location>
</feature>
<feature type="compositionally biased region" description="Acidic residues" evidence="1">
    <location>
        <begin position="326"/>
        <end position="337"/>
    </location>
</feature>
<feature type="compositionally biased region" description="Low complexity" evidence="1">
    <location>
        <begin position="133"/>
        <end position="144"/>
    </location>
</feature>
<dbReference type="AlphaFoldDB" id="A0AB38UXF3"/>
<accession>A0AB38UXF3</accession>
<dbReference type="Proteomes" id="UP000279331">
    <property type="component" value="Unassembled WGS sequence"/>
</dbReference>
<organism evidence="2 3">
    <name type="scientific">Mycobacterium persicum</name>
    <dbReference type="NCBI Taxonomy" id="1487726"/>
    <lineage>
        <taxon>Bacteria</taxon>
        <taxon>Bacillati</taxon>
        <taxon>Actinomycetota</taxon>
        <taxon>Actinomycetes</taxon>
        <taxon>Mycobacteriales</taxon>
        <taxon>Mycobacteriaceae</taxon>
        <taxon>Mycobacterium</taxon>
    </lineage>
</organism>
<evidence type="ECO:0000313" key="3">
    <source>
        <dbReference type="Proteomes" id="UP000279331"/>
    </source>
</evidence>
<protein>
    <submittedName>
        <fullName evidence="2">Uncharacterized protein</fullName>
    </submittedName>
</protein>
<comment type="caution">
    <text evidence="2">The sequence shown here is derived from an EMBL/GenBank/DDBJ whole genome shotgun (WGS) entry which is preliminary data.</text>
</comment>
<evidence type="ECO:0000313" key="2">
    <source>
        <dbReference type="EMBL" id="VAZ85256.1"/>
    </source>
</evidence>
<proteinExistence type="predicted"/>
<name>A0AB38UXF3_9MYCO</name>
<reference evidence="2 3" key="1">
    <citation type="submission" date="2018-09" db="EMBL/GenBank/DDBJ databases">
        <authorList>
            <person name="Tagini F."/>
        </authorList>
    </citation>
    <scope>NUCLEOTIDE SEQUENCE [LARGE SCALE GENOMIC DNA]</scope>
    <source>
        <strain evidence="2 3">MK42</strain>
    </source>
</reference>
<feature type="compositionally biased region" description="Low complexity" evidence="1">
    <location>
        <begin position="99"/>
        <end position="116"/>
    </location>
</feature>
<feature type="region of interest" description="Disordered" evidence="1">
    <location>
        <begin position="215"/>
        <end position="235"/>
    </location>
</feature>
<dbReference type="RefSeq" id="WP_219858652.1">
    <property type="nucleotide sequence ID" value="NZ_MWKV01000001.1"/>
</dbReference>
<feature type="compositionally biased region" description="Polar residues" evidence="1">
    <location>
        <begin position="117"/>
        <end position="132"/>
    </location>
</feature>
<evidence type="ECO:0000256" key="1">
    <source>
        <dbReference type="SAM" id="MobiDB-lite"/>
    </source>
</evidence>
<dbReference type="EMBL" id="UPHL01000119">
    <property type="protein sequence ID" value="VAZ85256.1"/>
    <property type="molecule type" value="Genomic_DNA"/>
</dbReference>
<feature type="region of interest" description="Disordered" evidence="1">
    <location>
        <begin position="89"/>
        <end position="144"/>
    </location>
</feature>